<evidence type="ECO:0000313" key="2">
    <source>
        <dbReference type="Proteomes" id="UP000009081"/>
    </source>
</evidence>
<protein>
    <submittedName>
        <fullName evidence="1">Uncharacterized protein</fullName>
    </submittedName>
</protein>
<keyword evidence="1" id="KW-0614">Plasmid</keyword>
<dbReference type="AlphaFoldDB" id="C5B3W3"/>
<evidence type="ECO:0000313" key="1">
    <source>
        <dbReference type="EMBL" id="ACS43145.1"/>
    </source>
</evidence>
<gene>
    <name evidence="1" type="ordered locus">MexAM1_META2p0251</name>
</gene>
<geneLocation type="plasmid" evidence="1 2">
    <name>megaplasmid</name>
</geneLocation>
<dbReference type="Proteomes" id="UP000009081">
    <property type="component" value="Plasmid megaplasmid"/>
</dbReference>
<name>C5B3W3_METEA</name>
<accession>C5B3W3</accession>
<reference evidence="1 2" key="1">
    <citation type="journal article" date="2009" name="PLoS ONE">
        <title>Methylobacterium genome sequences: a reference blueprint to investigate microbial metabolism of C1 compounds from natural and industrial sources.</title>
        <authorList>
            <person name="Vuilleumier S."/>
            <person name="Chistoserdova L."/>
            <person name="Lee M.-C."/>
            <person name="Bringel F."/>
            <person name="Lajus A."/>
            <person name="Zhou Y."/>
            <person name="Gourion B."/>
            <person name="Barbe V."/>
            <person name="Chang J."/>
            <person name="Cruveiller S."/>
            <person name="Dossat C."/>
            <person name="Gillett W."/>
            <person name="Gruffaz C."/>
            <person name="Haugen E."/>
            <person name="Hourcade E."/>
            <person name="Levy R."/>
            <person name="Mangenot S."/>
            <person name="Muller E."/>
            <person name="Nadalig T."/>
            <person name="Pagni M."/>
            <person name="Penny C."/>
            <person name="Peyraud R."/>
            <person name="Robinson D.G."/>
            <person name="Roche D."/>
            <person name="Rouy Z."/>
            <person name="Saenampechek C."/>
            <person name="Salvignol G."/>
            <person name="Vallenet D."/>
            <person name="Wu Z."/>
            <person name="Marx C.J."/>
            <person name="Vorholt J.A."/>
            <person name="Olson M.V."/>
            <person name="Kaul R."/>
            <person name="Weissenbach J."/>
            <person name="Medigue C."/>
            <person name="Lidstrom M.E."/>
        </authorList>
    </citation>
    <scope>NUCLEOTIDE SEQUENCE [LARGE SCALE GENOMIC DNA]</scope>
    <source>
        <strain evidence="2">ATCC 14718 / DSM 1338 / JCM 2805 / NCIMB 9133 / AM1</strain>
    </source>
</reference>
<sequence length="286" mass="31089">MDFTEQGLLEITPDPRRARTRIPLLGPVFDRRIRALEEEAFARAERAVLEAVGRDGDIVLYPHSFLRGSAARSSSGSLAAAGVVGMAVTVAGGARSTRTPVVDRLLGAVSRPYHATRIAAVTERSIILASPTRRNVALTRIALGDIRAVLREDHDVVLKLAGQEIRIEGLAQPRRFVEETRRCIARYEGAHKAVPADAGTASEADEVSAACEVAAIRRRLRARGWMLAVANDYRLHGRWHVFYSFSHPEGLSAKGEGTSDLDALRLAEADVLAKEARYGAPRELAA</sequence>
<organism evidence="1 2">
    <name type="scientific">Methylorubrum extorquens (strain ATCC 14718 / DSM 1338 / JCM 2805 / NCIMB 9133 / AM1)</name>
    <name type="common">Methylobacterium extorquens</name>
    <dbReference type="NCBI Taxonomy" id="272630"/>
    <lineage>
        <taxon>Bacteria</taxon>
        <taxon>Pseudomonadati</taxon>
        <taxon>Pseudomonadota</taxon>
        <taxon>Alphaproteobacteria</taxon>
        <taxon>Hyphomicrobiales</taxon>
        <taxon>Methylobacteriaceae</taxon>
        <taxon>Methylorubrum</taxon>
    </lineage>
</organism>
<proteinExistence type="predicted"/>
<keyword evidence="2" id="KW-1185">Reference proteome</keyword>
<dbReference type="EMBL" id="CP001511">
    <property type="protein sequence ID" value="ACS43145.1"/>
    <property type="molecule type" value="Genomic_DNA"/>
</dbReference>
<dbReference type="OrthoDB" id="10019144at2"/>
<dbReference type="RefSeq" id="WP_012753630.1">
    <property type="nucleotide sequence ID" value="NC_012811.1"/>
</dbReference>
<dbReference type="KEGG" id="mea:Mex_2p0251"/>
<dbReference type="HOGENOM" id="CLU_972566_0_0_5"/>